<name>A0A4P8ELC1_9RHOB</name>
<geneLocation type="plasmid" evidence="1 2">
    <name>unnamed1</name>
</geneLocation>
<gene>
    <name evidence="1" type="ORF">EOK75_19010</name>
</gene>
<dbReference type="Gene3D" id="1.10.1660.10">
    <property type="match status" value="1"/>
</dbReference>
<evidence type="ECO:0000313" key="1">
    <source>
        <dbReference type="EMBL" id="QCO57773.1"/>
    </source>
</evidence>
<reference evidence="1 2" key="1">
    <citation type="submission" date="2019-05" db="EMBL/GenBank/DDBJ databases">
        <title>Pseudorhodobacter turbinis sp. nov., isolated from the gut of the Korean turban shell.</title>
        <authorList>
            <person name="Jeong Y.-S."/>
            <person name="Kang W.-R."/>
            <person name="Bae J.-W."/>
        </authorList>
    </citation>
    <scope>NUCLEOTIDE SEQUENCE [LARGE SCALE GENOMIC DNA]</scope>
    <source>
        <strain evidence="1 2">S12M18</strain>
        <plasmid evidence="1 2">unnamed1</plasmid>
    </source>
</reference>
<accession>A0A4P8ELC1</accession>
<protein>
    <submittedName>
        <fullName evidence="1">MerR family transcriptional regulator</fullName>
    </submittedName>
</protein>
<evidence type="ECO:0000313" key="2">
    <source>
        <dbReference type="Proteomes" id="UP000298631"/>
    </source>
</evidence>
<dbReference type="KEGG" id="pseb:EOK75_19010"/>
<organism evidence="1 2">
    <name type="scientific">Pseudorhodobacter turbinis</name>
    <dbReference type="NCBI Taxonomy" id="2500533"/>
    <lineage>
        <taxon>Bacteria</taxon>
        <taxon>Pseudomonadati</taxon>
        <taxon>Pseudomonadota</taxon>
        <taxon>Alphaproteobacteria</taxon>
        <taxon>Rhodobacterales</taxon>
        <taxon>Paracoccaceae</taxon>
        <taxon>Pseudorhodobacter</taxon>
    </lineage>
</organism>
<dbReference type="Pfam" id="PF13591">
    <property type="entry name" value="MerR_2"/>
    <property type="match status" value="1"/>
</dbReference>
<keyword evidence="1" id="KW-0614">Plasmid</keyword>
<dbReference type="Proteomes" id="UP000298631">
    <property type="component" value="Plasmid unnamed1"/>
</dbReference>
<dbReference type="AlphaFoldDB" id="A0A4P8ELC1"/>
<keyword evidence="2" id="KW-1185">Reference proteome</keyword>
<dbReference type="OrthoDB" id="9799091at2"/>
<dbReference type="EMBL" id="CP039965">
    <property type="protein sequence ID" value="QCO57773.1"/>
    <property type="molecule type" value="Genomic_DNA"/>
</dbReference>
<dbReference type="RefSeq" id="WP_137195581.1">
    <property type="nucleotide sequence ID" value="NZ_CP039965.1"/>
</dbReference>
<proteinExistence type="predicted"/>
<sequence>MPEHMALVQASEIVQPLTLNDLCRVCGSHADWVIELVEEGILEPAGTGRTVWRFESTSITIVRRVQRLQRDLRLNIPGVAVVLSLADENAALKRRLQLLENDPRYAIWMPAD</sequence>